<gene>
    <name evidence="12" type="ORF">YBN1229_v1_2514</name>
</gene>
<feature type="transmembrane region" description="Helical" evidence="10">
    <location>
        <begin position="13"/>
        <end position="30"/>
    </location>
</feature>
<dbReference type="Proteomes" id="UP000033187">
    <property type="component" value="Chromosome 1"/>
</dbReference>
<dbReference type="InterPro" id="IPR006153">
    <property type="entry name" value="Cation/H_exchanger_TM"/>
</dbReference>
<dbReference type="PANTHER" id="PTHR46157">
    <property type="entry name" value="K(+) EFFLUX ANTIPORTER 3, CHLOROPLASTIC"/>
    <property type="match status" value="1"/>
</dbReference>
<reference evidence="13" key="1">
    <citation type="submission" date="2015-02" db="EMBL/GenBank/DDBJ databases">
        <authorList>
            <person name="Chooi Y.-H."/>
        </authorList>
    </citation>
    <scope>NUCLEOTIDE SEQUENCE [LARGE SCALE GENOMIC DNA]</scope>
    <source>
        <strain evidence="13">strain Y</strain>
    </source>
</reference>
<evidence type="ECO:0000256" key="8">
    <source>
        <dbReference type="ARBA" id="ARBA00023065"/>
    </source>
</evidence>
<proteinExistence type="predicted"/>
<keyword evidence="5 10" id="KW-0812">Transmembrane</keyword>
<dbReference type="GO" id="GO:0012505">
    <property type="term" value="C:endomembrane system"/>
    <property type="evidence" value="ECO:0007669"/>
    <property type="project" value="UniProtKB-SubCell"/>
</dbReference>
<dbReference type="EMBL" id="LN829119">
    <property type="protein sequence ID" value="CPR20227.1"/>
    <property type="molecule type" value="Genomic_DNA"/>
</dbReference>
<organism evidence="12 13">
    <name type="scientific">Candidatus Filomicrobium marinum</name>
    <dbReference type="NCBI Taxonomy" id="1608628"/>
    <lineage>
        <taxon>Bacteria</taxon>
        <taxon>Pseudomonadati</taxon>
        <taxon>Pseudomonadota</taxon>
        <taxon>Alphaproteobacteria</taxon>
        <taxon>Hyphomicrobiales</taxon>
        <taxon>Hyphomicrobiaceae</taxon>
        <taxon>Filomicrobium</taxon>
    </lineage>
</organism>
<dbReference type="Gene3D" id="1.20.1530.20">
    <property type="match status" value="1"/>
</dbReference>
<evidence type="ECO:0000256" key="1">
    <source>
        <dbReference type="ARBA" id="ARBA00004127"/>
    </source>
</evidence>
<evidence type="ECO:0000256" key="7">
    <source>
        <dbReference type="ARBA" id="ARBA00022989"/>
    </source>
</evidence>
<name>A0A0D6JGQ1_9HYPH</name>
<dbReference type="AlphaFoldDB" id="A0A0D6JGQ1"/>
<keyword evidence="6" id="KW-0630">Potassium</keyword>
<keyword evidence="2" id="KW-0813">Transport</keyword>
<dbReference type="InterPro" id="IPR006036">
    <property type="entry name" value="K_uptake_TrkA"/>
</dbReference>
<keyword evidence="13" id="KW-1185">Reference proteome</keyword>
<dbReference type="InterPro" id="IPR036291">
    <property type="entry name" value="NAD(P)-bd_dom_sf"/>
</dbReference>
<dbReference type="OrthoDB" id="9781411at2"/>
<evidence type="ECO:0000256" key="6">
    <source>
        <dbReference type="ARBA" id="ARBA00022958"/>
    </source>
</evidence>
<feature type="transmembrane region" description="Helical" evidence="10">
    <location>
        <begin position="316"/>
        <end position="335"/>
    </location>
</feature>
<keyword evidence="3" id="KW-0050">Antiport</keyword>
<evidence type="ECO:0000259" key="11">
    <source>
        <dbReference type="PROSITE" id="PS51201"/>
    </source>
</evidence>
<dbReference type="KEGG" id="fil:BN1229_v1_3409"/>
<evidence type="ECO:0000313" key="13">
    <source>
        <dbReference type="Proteomes" id="UP000033187"/>
    </source>
</evidence>
<dbReference type="GO" id="GO:1902600">
    <property type="term" value="P:proton transmembrane transport"/>
    <property type="evidence" value="ECO:0007669"/>
    <property type="project" value="InterPro"/>
</dbReference>
<dbReference type="GO" id="GO:0015297">
    <property type="term" value="F:antiporter activity"/>
    <property type="evidence" value="ECO:0007669"/>
    <property type="project" value="UniProtKB-KW"/>
</dbReference>
<dbReference type="GO" id="GO:0005886">
    <property type="term" value="C:plasma membrane"/>
    <property type="evidence" value="ECO:0007669"/>
    <property type="project" value="InterPro"/>
</dbReference>
<evidence type="ECO:0000313" key="12">
    <source>
        <dbReference type="EMBL" id="CPR20227.1"/>
    </source>
</evidence>
<evidence type="ECO:0000256" key="4">
    <source>
        <dbReference type="ARBA" id="ARBA00022538"/>
    </source>
</evidence>
<accession>A0A0D6JGQ1</accession>
<keyword evidence="4" id="KW-0633">Potassium transport</keyword>
<feature type="transmembrane region" description="Helical" evidence="10">
    <location>
        <begin position="163"/>
        <end position="185"/>
    </location>
</feature>
<dbReference type="InterPro" id="IPR003148">
    <property type="entry name" value="RCK_N"/>
</dbReference>
<dbReference type="Pfam" id="PF00999">
    <property type="entry name" value="Na_H_Exchanger"/>
    <property type="match status" value="1"/>
</dbReference>
<dbReference type="PANTHER" id="PTHR46157:SF4">
    <property type="entry name" value="K(+) EFFLUX ANTIPORTER 3, CHLOROPLASTIC"/>
    <property type="match status" value="1"/>
</dbReference>
<dbReference type="PRINTS" id="PR00335">
    <property type="entry name" value="KUPTAKETRKA"/>
</dbReference>
<dbReference type="GO" id="GO:0015079">
    <property type="term" value="F:potassium ion transmembrane transporter activity"/>
    <property type="evidence" value="ECO:0007669"/>
    <property type="project" value="InterPro"/>
</dbReference>
<evidence type="ECO:0000256" key="10">
    <source>
        <dbReference type="SAM" id="Phobius"/>
    </source>
</evidence>
<keyword evidence="9 10" id="KW-0472">Membrane</keyword>
<evidence type="ECO:0000256" key="2">
    <source>
        <dbReference type="ARBA" id="ARBA00022448"/>
    </source>
</evidence>
<feature type="transmembrane region" description="Helical" evidence="10">
    <location>
        <begin position="197"/>
        <end position="219"/>
    </location>
</feature>
<feature type="transmembrane region" description="Helical" evidence="10">
    <location>
        <begin position="70"/>
        <end position="90"/>
    </location>
</feature>
<sequence length="583" mass="60533">MGHEGQEVQLKDALVFLFAAGIVVPVLRLFRVPSVLGFLLAGVALGPHGIGAFVADWPALSYLTISDPRAAAPFAELGILFLLFLLGLELSFEKLWSLRRAVFGAGSVQAALSALVIGGAAFMLGQGAPAAVAVGLALALSSTAIVMQMLSEEHRVAGPVGQTALAVLLFQDMLVAPILILLGFLARGGEANLSTLIFDALLQGALAIVIIFVIGRIVLRRAFRLAAQMGGRDFLMALTLLIVVGAAVLTAGAGLSLALGAFLAGLLLGETEFKHQTEVDLEPFKGLLLGLFFTTVGMGLDLASVWSLLPIVVGGLVAMLIVKVIIAAFACRLFSGERSVAVETAFLLAPAGEFAFVVIAAAATGGVLDAQAATVVAAIAGLSMLVTPLAGRVGRKVGEALAELSAQEALSIADFSSLTGHVVVAGFGRVGRTIARIIDVEGADIVALDRNASLVSRERTKGWKVYLGDAARPEILHQAGAGGAAMFVVTVDDPNDAEAMVRAVRNVRPDAPVLARARDAEHARKLFEAGANFVIPDAVEAGLQLAGRALEEFGCAGETVRDRINAERDSEYRRATVAAAKET</sequence>
<dbReference type="RefSeq" id="WP_046479185.1">
    <property type="nucleotide sequence ID" value="NZ_LN829118.1"/>
</dbReference>
<feature type="transmembrane region" description="Helical" evidence="10">
    <location>
        <begin position="35"/>
        <end position="55"/>
    </location>
</feature>
<dbReference type="KEGG" id="fiy:BN1229_v1_2514"/>
<evidence type="ECO:0000256" key="5">
    <source>
        <dbReference type="ARBA" id="ARBA00022692"/>
    </source>
</evidence>
<dbReference type="Pfam" id="PF02254">
    <property type="entry name" value="TrkA_N"/>
    <property type="match status" value="1"/>
</dbReference>
<feature type="domain" description="RCK N-terminal" evidence="11">
    <location>
        <begin position="419"/>
        <end position="536"/>
    </location>
</feature>
<dbReference type="SUPFAM" id="SSF51735">
    <property type="entry name" value="NAD(P)-binding Rossmann-fold domains"/>
    <property type="match status" value="1"/>
</dbReference>
<dbReference type="InterPro" id="IPR038770">
    <property type="entry name" value="Na+/solute_symporter_sf"/>
</dbReference>
<evidence type="ECO:0000256" key="3">
    <source>
        <dbReference type="ARBA" id="ARBA00022449"/>
    </source>
</evidence>
<keyword evidence="7 10" id="KW-1133">Transmembrane helix</keyword>
<dbReference type="Gene3D" id="3.40.50.720">
    <property type="entry name" value="NAD(P)-binding Rossmann-like Domain"/>
    <property type="match status" value="1"/>
</dbReference>
<keyword evidence="8" id="KW-0406">Ion transport</keyword>
<feature type="transmembrane region" description="Helical" evidence="10">
    <location>
        <begin position="355"/>
        <end position="386"/>
    </location>
</feature>
<dbReference type="PROSITE" id="PS51201">
    <property type="entry name" value="RCK_N"/>
    <property type="match status" value="1"/>
</dbReference>
<feature type="transmembrane region" description="Helical" evidence="10">
    <location>
        <begin position="130"/>
        <end position="151"/>
    </location>
</feature>
<dbReference type="FunFam" id="3.40.50.720:FF:000036">
    <property type="entry name" value="Glutathione-regulated potassium-efflux system protein KefB"/>
    <property type="match status" value="1"/>
</dbReference>
<evidence type="ECO:0000256" key="9">
    <source>
        <dbReference type="ARBA" id="ARBA00023136"/>
    </source>
</evidence>
<feature type="transmembrane region" description="Helical" evidence="10">
    <location>
        <begin position="102"/>
        <end position="124"/>
    </location>
</feature>
<comment type="subcellular location">
    <subcellularLocation>
        <location evidence="1">Endomembrane system</location>
        <topology evidence="1">Multi-pass membrane protein</topology>
    </subcellularLocation>
</comment>
<protein>
    <submittedName>
        <fullName evidence="12">Sodium/hydrogen exchanger</fullName>
    </submittedName>
</protein>
<feature type="transmembrane region" description="Helical" evidence="10">
    <location>
        <begin position="240"/>
        <end position="267"/>
    </location>
</feature>